<reference evidence="1" key="1">
    <citation type="submission" date="2014-01" db="EMBL/GenBank/DDBJ databases">
        <authorList>
            <person name="Brown-Elliot B."/>
            <person name="Wallace R."/>
            <person name="Lenaerts A."/>
            <person name="Ordway D."/>
            <person name="DeGroote M.A."/>
            <person name="Parker T."/>
            <person name="Sizemore C."/>
            <person name="Tallon L.J."/>
            <person name="Sadzewicz L.K."/>
            <person name="Sengamalay N."/>
            <person name="Fraser C.M."/>
            <person name="Hine E."/>
            <person name="Shefchek K.A."/>
            <person name="Das S.P."/>
            <person name="Tettelin H."/>
        </authorList>
    </citation>
    <scope>NUCLEOTIDE SEQUENCE [LARGE SCALE GENOMIC DNA]</scope>
    <source>
        <strain evidence="1">4042</strain>
    </source>
</reference>
<dbReference type="GO" id="GO:0016740">
    <property type="term" value="F:transferase activity"/>
    <property type="evidence" value="ECO:0007669"/>
    <property type="project" value="UniProtKB-KW"/>
</dbReference>
<organism evidence="1">
    <name type="scientific">Mycobacterium xenopi 4042</name>
    <dbReference type="NCBI Taxonomy" id="1299334"/>
    <lineage>
        <taxon>Bacteria</taxon>
        <taxon>Bacillati</taxon>
        <taxon>Actinomycetota</taxon>
        <taxon>Actinomycetes</taxon>
        <taxon>Mycobacteriales</taxon>
        <taxon>Mycobacteriaceae</taxon>
        <taxon>Mycobacterium</taxon>
    </lineage>
</organism>
<dbReference type="AlphaFoldDB" id="X7YIF6"/>
<protein>
    <submittedName>
        <fullName evidence="1">Aminoglycoside phosphotransferase domain protein</fullName>
    </submittedName>
</protein>
<keyword evidence="1" id="KW-0808">Transferase</keyword>
<dbReference type="EMBL" id="JAOB01000093">
    <property type="protein sequence ID" value="EUA06879.1"/>
    <property type="molecule type" value="Genomic_DNA"/>
</dbReference>
<sequence length="47" mass="4717">MERAAGVATDVVARLDFSTGSACAASAVDRSSLPGLARTAALVRLVL</sequence>
<gene>
    <name evidence="1" type="ORF">I553_0156</name>
</gene>
<accession>X7YIF6</accession>
<evidence type="ECO:0000313" key="1">
    <source>
        <dbReference type="EMBL" id="EUA06879.1"/>
    </source>
</evidence>
<comment type="caution">
    <text evidence="1">The sequence shown here is derived from an EMBL/GenBank/DDBJ whole genome shotgun (WGS) entry which is preliminary data.</text>
</comment>
<proteinExistence type="predicted"/>
<name>X7YIF6_MYCXE</name>